<evidence type="ECO:0000313" key="1">
    <source>
        <dbReference type="EMBL" id="KSU22997.1"/>
    </source>
</evidence>
<dbReference type="AlphaFoldDB" id="A0A0V8EAW0"/>
<sequence length="51" mass="6054">MAVVPRGVEWDENINVKFIFLLAMKSNEVEELQNVYNTLLYFIYSNNKQEV</sequence>
<evidence type="ECO:0000313" key="2">
    <source>
        <dbReference type="Proteomes" id="UP000053719"/>
    </source>
</evidence>
<dbReference type="PATRIC" id="fig|1360.114.peg.933"/>
<gene>
    <name evidence="1" type="ORF">M20_0411</name>
</gene>
<accession>A0A0V8EAW0</accession>
<dbReference type="Proteomes" id="UP000053719">
    <property type="component" value="Unassembled WGS sequence"/>
</dbReference>
<organism evidence="1 2">
    <name type="scientific">Lactococcus lactis subsp. lactis</name>
    <name type="common">Streptococcus lactis</name>
    <dbReference type="NCBI Taxonomy" id="1360"/>
    <lineage>
        <taxon>Bacteria</taxon>
        <taxon>Bacillati</taxon>
        <taxon>Bacillota</taxon>
        <taxon>Bacilli</taxon>
        <taxon>Lactobacillales</taxon>
        <taxon>Streptococcaceae</taxon>
        <taxon>Lactococcus</taxon>
    </lineage>
</organism>
<evidence type="ECO:0008006" key="3">
    <source>
        <dbReference type="Google" id="ProtNLM"/>
    </source>
</evidence>
<name>A0A0V8EAW0_LACLL</name>
<reference evidence="2" key="1">
    <citation type="submission" date="2015-10" db="EMBL/GenBank/DDBJ databases">
        <title>Draft Genome Sequences of 11 Lactococcus lactis subspecies cremoris strains.</title>
        <authorList>
            <person name="Wels M."/>
            <person name="Backus L."/>
            <person name="Boekhorst J."/>
            <person name="Dijkstra A."/>
            <person name="Beerthuizen M."/>
            <person name="Kelly W."/>
            <person name="Siezen R."/>
            <person name="Bachmann H."/>
            <person name="Van Hijum S."/>
        </authorList>
    </citation>
    <scope>NUCLEOTIDE SEQUENCE [LARGE SCALE GENOMIC DNA]</scope>
    <source>
        <strain evidence="2">M20</strain>
    </source>
</reference>
<dbReference type="InterPro" id="IPR016152">
    <property type="entry name" value="PTrfase/Anion_transptr"/>
</dbReference>
<dbReference type="EMBL" id="LKLU01000010">
    <property type="protein sequence ID" value="KSU22997.1"/>
    <property type="molecule type" value="Genomic_DNA"/>
</dbReference>
<proteinExistence type="predicted"/>
<dbReference type="SUPFAM" id="SSF55804">
    <property type="entry name" value="Phoshotransferase/anion transport protein"/>
    <property type="match status" value="1"/>
</dbReference>
<comment type="caution">
    <text evidence="1">The sequence shown here is derived from an EMBL/GenBank/DDBJ whole genome shotgun (WGS) entry which is preliminary data.</text>
</comment>
<protein>
    <recommendedName>
        <fullName evidence="3">PTS EIIA type-2 domain-containing protein</fullName>
    </recommendedName>
</protein>